<dbReference type="Proteomes" id="UP000831534">
    <property type="component" value="Chromosome"/>
</dbReference>
<dbReference type="AlphaFoldDB" id="A0A8T9MXN9"/>
<organism evidence="1 2">
    <name type="scientific">Conchiformibius kuhniae</name>
    <dbReference type="NCBI Taxonomy" id="211502"/>
    <lineage>
        <taxon>Bacteria</taxon>
        <taxon>Pseudomonadati</taxon>
        <taxon>Pseudomonadota</taxon>
        <taxon>Betaproteobacteria</taxon>
        <taxon>Neisseriales</taxon>
        <taxon>Neisseriaceae</taxon>
        <taxon>Conchiformibius</taxon>
    </lineage>
</organism>
<evidence type="ECO:0000313" key="2">
    <source>
        <dbReference type="Proteomes" id="UP000831534"/>
    </source>
</evidence>
<dbReference type="EMBL" id="CP091521">
    <property type="protein sequence ID" value="UOP05186.1"/>
    <property type="molecule type" value="Genomic_DNA"/>
</dbReference>
<dbReference type="RefSeq" id="WP_027008720.1">
    <property type="nucleotide sequence ID" value="NZ_CP091521.1"/>
</dbReference>
<name>A0A8T9MXN9_9NEIS</name>
<accession>A0A8T9MXN9</accession>
<evidence type="ECO:0000313" key="1">
    <source>
        <dbReference type="EMBL" id="UOP05186.1"/>
    </source>
</evidence>
<sequence>MYERETALLLLGDADDGQTWAAQWARGYPCAVHLDLARTPPDDTRADMAAFCAAHTCGRLAMAAHGAGVATLATWWARADWATRRRVAALIFVLPESPPDHTLFGSTRFSCRTAWIADARHIKAWQPTAQTAGARLFAPAPPDSPRASPQWTWGMRLLAQMLD</sequence>
<reference evidence="1" key="1">
    <citation type="journal article" date="2022" name="Res Sq">
        <title>Evolution of multicellular longitudinally dividing oral cavity symbionts (Neisseriaceae).</title>
        <authorList>
            <person name="Nyongesa S."/>
            <person name="Weber P."/>
            <person name="Bernet E."/>
            <person name="Pullido F."/>
            <person name="Nieckarz M."/>
            <person name="Delaby M."/>
            <person name="Nieves C."/>
            <person name="Viehboeck T."/>
            <person name="Krause N."/>
            <person name="Rivera-Millot A."/>
            <person name="Nakamura A."/>
            <person name="Vischer N."/>
            <person name="VanNieuwenhze M."/>
            <person name="Brun Y."/>
            <person name="Cava F."/>
            <person name="Bulgheresi S."/>
            <person name="Veyrier F."/>
        </authorList>
    </citation>
    <scope>NUCLEOTIDE SEQUENCE</scope>
    <source>
        <strain evidence="1">17694</strain>
    </source>
</reference>
<protein>
    <recommendedName>
        <fullName evidence="3">Alpha/beta hydrolase</fullName>
    </recommendedName>
</protein>
<evidence type="ECO:0008006" key="3">
    <source>
        <dbReference type="Google" id="ProtNLM"/>
    </source>
</evidence>
<dbReference type="KEGG" id="ckh:LVJ77_02775"/>
<proteinExistence type="predicted"/>
<keyword evidence="2" id="KW-1185">Reference proteome</keyword>
<gene>
    <name evidence="1" type="ORF">LVJ77_02775</name>
</gene>
<reference evidence="1" key="2">
    <citation type="submission" date="2024-09" db="EMBL/GenBank/DDBJ databases">
        <authorList>
            <person name="Veyrier F.J."/>
        </authorList>
    </citation>
    <scope>NUCLEOTIDE SEQUENCE</scope>
    <source>
        <strain evidence="1">17694</strain>
    </source>
</reference>